<dbReference type="EMBL" id="AZHX01001881">
    <property type="protein sequence ID" value="ETW99025.1"/>
    <property type="molecule type" value="Genomic_DNA"/>
</dbReference>
<evidence type="ECO:0000313" key="3">
    <source>
        <dbReference type="Proteomes" id="UP000019140"/>
    </source>
</evidence>
<dbReference type="AlphaFoldDB" id="W4LMT9"/>
<sequence length="208" mass="22718">MQQSALYPMQQVFGATFTEVAGWTMAANFGHVEDEYQAVRQAVGVIDLSHRSLVRITGSHRQRFLQAMVSNNTADLGPGQGCYATLLTNKGKLVADFAVYADSDAYWLDLESGLAASLINALDFFIIADDVTLTDVTAEWGLLSLQGPCADELLMLACGQEIPPLPRLSHTDYRMAGHDVRLIVRSHTGEDGYQLLVPMTALPALWEA</sequence>
<name>W4LMT9_9BACT</name>
<evidence type="ECO:0000259" key="1">
    <source>
        <dbReference type="Pfam" id="PF01571"/>
    </source>
</evidence>
<keyword evidence="3" id="KW-1185">Reference proteome</keyword>
<dbReference type="Pfam" id="PF01571">
    <property type="entry name" value="GCV_T"/>
    <property type="match status" value="1"/>
</dbReference>
<gene>
    <name evidence="2" type="ORF">ETSY2_41705</name>
</gene>
<dbReference type="InterPro" id="IPR006222">
    <property type="entry name" value="GCVT_N"/>
</dbReference>
<accession>W4LMT9</accession>
<dbReference type="Gene3D" id="3.30.1360.120">
    <property type="entry name" value="Probable tRNA modification gtpase trme, domain 1"/>
    <property type="match status" value="1"/>
</dbReference>
<feature type="domain" description="GCVT N-terminal" evidence="1">
    <location>
        <begin position="7"/>
        <end position="208"/>
    </location>
</feature>
<feature type="non-terminal residue" evidence="2">
    <location>
        <position position="208"/>
    </location>
</feature>
<dbReference type="PANTHER" id="PTHR43757">
    <property type="entry name" value="AMINOMETHYLTRANSFERASE"/>
    <property type="match status" value="1"/>
</dbReference>
<dbReference type="SUPFAM" id="SSF103025">
    <property type="entry name" value="Folate-binding domain"/>
    <property type="match status" value="1"/>
</dbReference>
<reference evidence="2 3" key="1">
    <citation type="journal article" date="2014" name="Nature">
        <title>An environmental bacterial taxon with a large and distinct metabolic repertoire.</title>
        <authorList>
            <person name="Wilson M.C."/>
            <person name="Mori T."/>
            <person name="Ruckert C."/>
            <person name="Uria A.R."/>
            <person name="Helf M.J."/>
            <person name="Takada K."/>
            <person name="Gernert C."/>
            <person name="Steffens U.A."/>
            <person name="Heycke N."/>
            <person name="Schmitt S."/>
            <person name="Rinke C."/>
            <person name="Helfrich E.J."/>
            <person name="Brachmann A.O."/>
            <person name="Gurgui C."/>
            <person name="Wakimoto T."/>
            <person name="Kracht M."/>
            <person name="Crusemann M."/>
            <person name="Hentschel U."/>
            <person name="Abe I."/>
            <person name="Matsunaga S."/>
            <person name="Kalinowski J."/>
            <person name="Takeyama H."/>
            <person name="Piel J."/>
        </authorList>
    </citation>
    <scope>NUCLEOTIDE SEQUENCE [LARGE SCALE GENOMIC DNA]</scope>
    <source>
        <strain evidence="3">TSY2</strain>
    </source>
</reference>
<proteinExistence type="predicted"/>
<comment type="caution">
    <text evidence="2">The sequence shown here is derived from an EMBL/GenBank/DDBJ whole genome shotgun (WGS) entry which is preliminary data.</text>
</comment>
<dbReference type="PANTHER" id="PTHR43757:SF2">
    <property type="entry name" value="AMINOMETHYLTRANSFERASE, MITOCHONDRIAL"/>
    <property type="match status" value="1"/>
</dbReference>
<dbReference type="Proteomes" id="UP000019140">
    <property type="component" value="Unassembled WGS sequence"/>
</dbReference>
<dbReference type="HOGENOM" id="CLU_1323317_0_0_7"/>
<evidence type="ECO:0000313" key="2">
    <source>
        <dbReference type="EMBL" id="ETW99025.1"/>
    </source>
</evidence>
<dbReference type="InterPro" id="IPR027266">
    <property type="entry name" value="TrmE/GcvT-like"/>
</dbReference>
<protein>
    <recommendedName>
        <fullName evidence="1">GCVT N-terminal domain-containing protein</fullName>
    </recommendedName>
</protein>
<dbReference type="InterPro" id="IPR028896">
    <property type="entry name" value="GcvT/YgfZ/DmdA"/>
</dbReference>
<organism evidence="2 3">
    <name type="scientific">Candidatus Entotheonella gemina</name>
    <dbReference type="NCBI Taxonomy" id="1429439"/>
    <lineage>
        <taxon>Bacteria</taxon>
        <taxon>Pseudomonadati</taxon>
        <taxon>Nitrospinota/Tectimicrobiota group</taxon>
        <taxon>Candidatus Tectimicrobiota</taxon>
        <taxon>Candidatus Entotheonellia</taxon>
        <taxon>Candidatus Entotheonellales</taxon>
        <taxon>Candidatus Entotheonellaceae</taxon>
        <taxon>Candidatus Entotheonella</taxon>
    </lineage>
</organism>